<dbReference type="SUPFAM" id="SSF46785">
    <property type="entry name" value="Winged helix' DNA-binding domain"/>
    <property type="match status" value="1"/>
</dbReference>
<name>A0ABY5PP09_9ACTN</name>
<protein>
    <submittedName>
        <fullName evidence="5">Winged helix-turn-helix domain-containing protein</fullName>
    </submittedName>
</protein>
<dbReference type="InterPro" id="IPR036390">
    <property type="entry name" value="WH_DNA-bd_sf"/>
</dbReference>
<dbReference type="CDD" id="cd07377">
    <property type="entry name" value="WHTH_GntR"/>
    <property type="match status" value="1"/>
</dbReference>
<dbReference type="RefSeq" id="WP_353866691.1">
    <property type="nucleotide sequence ID" value="NZ_CP088295.1"/>
</dbReference>
<feature type="domain" description="HTH gntR-type" evidence="4">
    <location>
        <begin position="1"/>
        <end position="52"/>
    </location>
</feature>
<sequence>MAPGDPLPSERVLAEQFGINRHAVREAIKRLQQAGLVVVSQGAPPACWTGRCTAGWTCSPTSRRCSRARRAGRPC</sequence>
<proteinExistence type="predicted"/>
<dbReference type="SMART" id="SM00345">
    <property type="entry name" value="HTH_GNTR"/>
    <property type="match status" value="1"/>
</dbReference>
<organism evidence="5 6">
    <name type="scientific">Svornostia abyssi</name>
    <dbReference type="NCBI Taxonomy" id="2898438"/>
    <lineage>
        <taxon>Bacteria</taxon>
        <taxon>Bacillati</taxon>
        <taxon>Actinomycetota</taxon>
        <taxon>Thermoleophilia</taxon>
        <taxon>Solirubrobacterales</taxon>
        <taxon>Baekduiaceae</taxon>
        <taxon>Svornostia</taxon>
    </lineage>
</organism>
<dbReference type="InterPro" id="IPR000524">
    <property type="entry name" value="Tscrpt_reg_HTH_GntR"/>
</dbReference>
<dbReference type="PROSITE" id="PS50949">
    <property type="entry name" value="HTH_GNTR"/>
    <property type="match status" value="1"/>
</dbReference>
<keyword evidence="3" id="KW-0804">Transcription</keyword>
<evidence type="ECO:0000256" key="1">
    <source>
        <dbReference type="ARBA" id="ARBA00023015"/>
    </source>
</evidence>
<gene>
    <name evidence="5" type="ORF">LRS13_00640</name>
</gene>
<evidence type="ECO:0000256" key="3">
    <source>
        <dbReference type="ARBA" id="ARBA00023163"/>
    </source>
</evidence>
<evidence type="ECO:0000313" key="5">
    <source>
        <dbReference type="EMBL" id="UUY06381.1"/>
    </source>
</evidence>
<dbReference type="Proteomes" id="UP001058860">
    <property type="component" value="Chromosome"/>
</dbReference>
<dbReference type="EMBL" id="CP088295">
    <property type="protein sequence ID" value="UUY06381.1"/>
    <property type="molecule type" value="Genomic_DNA"/>
</dbReference>
<evidence type="ECO:0000313" key="6">
    <source>
        <dbReference type="Proteomes" id="UP001058860"/>
    </source>
</evidence>
<evidence type="ECO:0000256" key="2">
    <source>
        <dbReference type="ARBA" id="ARBA00023125"/>
    </source>
</evidence>
<dbReference type="InterPro" id="IPR036388">
    <property type="entry name" value="WH-like_DNA-bd_sf"/>
</dbReference>
<dbReference type="Pfam" id="PF00392">
    <property type="entry name" value="GntR"/>
    <property type="match status" value="1"/>
</dbReference>
<dbReference type="Gene3D" id="1.10.10.10">
    <property type="entry name" value="Winged helix-like DNA-binding domain superfamily/Winged helix DNA-binding domain"/>
    <property type="match status" value="1"/>
</dbReference>
<reference evidence="6" key="1">
    <citation type="submission" date="2021-11" db="EMBL/GenBank/DDBJ databases">
        <title>Cultivation dependent microbiological survey of springs from the worlds oldest radium mine currently devoted to the extraction of radon-saturated water.</title>
        <authorList>
            <person name="Kapinusova G."/>
            <person name="Smrhova T."/>
            <person name="Strejcek M."/>
            <person name="Suman J."/>
            <person name="Jani K."/>
            <person name="Pajer P."/>
            <person name="Uhlik O."/>
        </authorList>
    </citation>
    <scope>NUCLEOTIDE SEQUENCE [LARGE SCALE GENOMIC DNA]</scope>
    <source>
        <strain evidence="6">J379</strain>
    </source>
</reference>
<dbReference type="PRINTS" id="PR00035">
    <property type="entry name" value="HTHGNTR"/>
</dbReference>
<accession>A0ABY5PP09</accession>
<keyword evidence="2" id="KW-0238">DNA-binding</keyword>
<evidence type="ECO:0000259" key="4">
    <source>
        <dbReference type="PROSITE" id="PS50949"/>
    </source>
</evidence>
<keyword evidence="6" id="KW-1185">Reference proteome</keyword>
<keyword evidence="1" id="KW-0805">Transcription regulation</keyword>